<organism evidence="2 3">
    <name type="scientific">Emticicia aquatilis</name>
    <dbReference type="NCBI Taxonomy" id="1537369"/>
    <lineage>
        <taxon>Bacteria</taxon>
        <taxon>Pseudomonadati</taxon>
        <taxon>Bacteroidota</taxon>
        <taxon>Cytophagia</taxon>
        <taxon>Cytophagales</taxon>
        <taxon>Leadbetterellaceae</taxon>
        <taxon>Emticicia</taxon>
    </lineage>
</organism>
<dbReference type="AlphaFoldDB" id="A0A916YJN8"/>
<evidence type="ECO:0000313" key="2">
    <source>
        <dbReference type="EMBL" id="GGD48396.1"/>
    </source>
</evidence>
<name>A0A916YJN8_9BACT</name>
<comment type="caution">
    <text evidence="2">The sequence shown here is derived from an EMBL/GenBank/DDBJ whole genome shotgun (WGS) entry which is preliminary data.</text>
</comment>
<dbReference type="InterPro" id="IPR007685">
    <property type="entry name" value="RelA_SpoT"/>
</dbReference>
<dbReference type="PANTHER" id="PTHR41773">
    <property type="entry name" value="GTP PYROPHOSPHATASE-RELATED"/>
    <property type="match status" value="1"/>
</dbReference>
<feature type="domain" description="RelA/SpoT" evidence="1">
    <location>
        <begin position="50"/>
        <end position="179"/>
    </location>
</feature>
<accession>A0A916YJN8</accession>
<dbReference type="CDD" id="cd05399">
    <property type="entry name" value="NT_Rel-Spo_like"/>
    <property type="match status" value="1"/>
</dbReference>
<dbReference type="RefSeq" id="WP_188764995.1">
    <property type="nucleotide sequence ID" value="NZ_BMKK01000002.1"/>
</dbReference>
<gene>
    <name evidence="2" type="ORF">GCM10011514_10550</name>
</gene>
<keyword evidence="3" id="KW-1185">Reference proteome</keyword>
<reference evidence="2" key="1">
    <citation type="journal article" date="2014" name="Int. J. Syst. Evol. Microbiol.">
        <title>Complete genome sequence of Corynebacterium casei LMG S-19264T (=DSM 44701T), isolated from a smear-ripened cheese.</title>
        <authorList>
            <consortium name="US DOE Joint Genome Institute (JGI-PGF)"/>
            <person name="Walter F."/>
            <person name="Albersmeier A."/>
            <person name="Kalinowski J."/>
            <person name="Ruckert C."/>
        </authorList>
    </citation>
    <scope>NUCLEOTIDE SEQUENCE</scope>
    <source>
        <strain evidence="2">CGMCC 1.15958</strain>
    </source>
</reference>
<dbReference type="SUPFAM" id="SSF81301">
    <property type="entry name" value="Nucleotidyltransferase"/>
    <property type="match status" value="1"/>
</dbReference>
<dbReference type="Pfam" id="PF04607">
    <property type="entry name" value="RelA_SpoT"/>
    <property type="match status" value="1"/>
</dbReference>
<dbReference type="SMART" id="SM00954">
    <property type="entry name" value="RelA_SpoT"/>
    <property type="match status" value="1"/>
</dbReference>
<proteinExistence type="predicted"/>
<evidence type="ECO:0000313" key="3">
    <source>
        <dbReference type="Proteomes" id="UP000609064"/>
    </source>
</evidence>
<dbReference type="Gene3D" id="3.30.460.10">
    <property type="entry name" value="Beta Polymerase, domain 2"/>
    <property type="match status" value="1"/>
</dbReference>
<dbReference type="Proteomes" id="UP000609064">
    <property type="component" value="Unassembled WGS sequence"/>
</dbReference>
<reference evidence="2" key="2">
    <citation type="submission" date="2020-09" db="EMBL/GenBank/DDBJ databases">
        <authorList>
            <person name="Sun Q."/>
            <person name="Zhou Y."/>
        </authorList>
    </citation>
    <scope>NUCLEOTIDE SEQUENCE</scope>
    <source>
        <strain evidence="2">CGMCC 1.15958</strain>
    </source>
</reference>
<sequence length="325" mass="38400">MSEIEDKVLADFKALEPDLKKWGKFVDESLSTIVLKNLVDNYKVKIKPSFRLKEERSYISKALWRERDKPYINPLTEIEDKIGTRVVFLFSIDVKKASDLVLESDLWIAKITKKYDEISEKDPEKFGYQSIHVVVHPKEQNGYTHDIKDLTCEIQLRTLLQHAYSEISHDSTYKGPFKKDKEIARKLSKSMALMEATDDYFCSIFEMIADETRKVHNFTLELINIYKTIDPNFKNETLDRELTEIFFNFLDDYDISIDAIKEIYQKNRVSIDYAIKKPKNYLPTQPVFLLVVYLFFNHRHSFVNKWPLMSQQLDELYLTFGVSRN</sequence>
<evidence type="ECO:0000259" key="1">
    <source>
        <dbReference type="SMART" id="SM00954"/>
    </source>
</evidence>
<dbReference type="InterPro" id="IPR043519">
    <property type="entry name" value="NT_sf"/>
</dbReference>
<dbReference type="GO" id="GO:0015969">
    <property type="term" value="P:guanosine tetraphosphate metabolic process"/>
    <property type="evidence" value="ECO:0007669"/>
    <property type="project" value="InterPro"/>
</dbReference>
<dbReference type="EMBL" id="BMKK01000002">
    <property type="protein sequence ID" value="GGD48396.1"/>
    <property type="molecule type" value="Genomic_DNA"/>
</dbReference>
<dbReference type="PANTHER" id="PTHR41773:SF1">
    <property type="entry name" value="RELA_SPOT DOMAIN-CONTAINING PROTEIN"/>
    <property type="match status" value="1"/>
</dbReference>
<protein>
    <recommendedName>
        <fullName evidence="1">RelA/SpoT domain-containing protein</fullName>
    </recommendedName>
</protein>